<dbReference type="InterPro" id="IPR038765">
    <property type="entry name" value="Papain-like_cys_pep_sf"/>
</dbReference>
<feature type="domain" description="Ubiquitin-like" evidence="8">
    <location>
        <begin position="4"/>
        <end position="57"/>
    </location>
</feature>
<dbReference type="EC" id="3.4.19.12" evidence="7"/>
<keyword evidence="3 7" id="KW-0645">Protease</keyword>
<dbReference type="PROSITE" id="PS00972">
    <property type="entry name" value="USP_1"/>
    <property type="match status" value="1"/>
</dbReference>
<dbReference type="Proteomes" id="UP001107558">
    <property type="component" value="Chromosome 2"/>
</dbReference>
<comment type="similarity">
    <text evidence="2">Belongs to the peptidase C19 family. USP14/UBP6 subfamily.</text>
</comment>
<evidence type="ECO:0000256" key="5">
    <source>
        <dbReference type="ARBA" id="ARBA00022801"/>
    </source>
</evidence>
<dbReference type="SMART" id="SM00213">
    <property type="entry name" value="UBQ"/>
    <property type="match status" value="1"/>
</dbReference>
<comment type="catalytic activity">
    <reaction evidence="1 7">
        <text>Thiol-dependent hydrolysis of ester, thioester, amide, peptide and isopeptide bonds formed by the C-terminal Gly of ubiquitin (a 76-residue protein attached to proteins as an intracellular targeting signal).</text>
        <dbReference type="EC" id="3.4.19.12"/>
    </reaction>
</comment>
<dbReference type="OrthoDB" id="333239at2759"/>
<evidence type="ECO:0000256" key="2">
    <source>
        <dbReference type="ARBA" id="ARBA00008739"/>
    </source>
</evidence>
<dbReference type="CDD" id="cd02657">
    <property type="entry name" value="Peptidase_C19A"/>
    <property type="match status" value="1"/>
</dbReference>
<dbReference type="Gene3D" id="3.10.20.90">
    <property type="entry name" value="Phosphatidylinositol 3-kinase Catalytic Subunit, Chain A, domain 1"/>
    <property type="match status" value="1"/>
</dbReference>
<evidence type="ECO:0000256" key="7">
    <source>
        <dbReference type="RuleBase" id="RU366025"/>
    </source>
</evidence>
<dbReference type="GO" id="GO:0061136">
    <property type="term" value="P:regulation of proteasomal protein catabolic process"/>
    <property type="evidence" value="ECO:0007669"/>
    <property type="project" value="TreeGrafter"/>
</dbReference>
<dbReference type="PROSITE" id="PS50235">
    <property type="entry name" value="USP_3"/>
    <property type="match status" value="1"/>
</dbReference>
<keyword evidence="6 7" id="KW-0788">Thiol protease</keyword>
<dbReference type="PROSITE" id="PS50053">
    <property type="entry name" value="UBIQUITIN_2"/>
    <property type="match status" value="1"/>
</dbReference>
<accession>A0A9J6C2W5</accession>
<evidence type="ECO:0000313" key="10">
    <source>
        <dbReference type="EMBL" id="KAG5676155.1"/>
    </source>
</evidence>
<gene>
    <name evidence="10" type="ORF">PVAND_006004</name>
</gene>
<feature type="domain" description="USP" evidence="9">
    <location>
        <begin position="104"/>
        <end position="464"/>
    </location>
</feature>
<evidence type="ECO:0000313" key="11">
    <source>
        <dbReference type="Proteomes" id="UP001107558"/>
    </source>
</evidence>
<dbReference type="InterPro" id="IPR044635">
    <property type="entry name" value="UBP14-like"/>
</dbReference>
<sequence length="480" mass="54613">MPSYTVKVKWNKETFTNVAVNTDESVEDFKVQLFSLSGVPIERQKIMCAGKTLKDDEWNIPLKNGAVILLLGTSEALVDAPTEKTKFIEDMNENEIAQAAQVPAGLVNLGNTCYLNAVVQCLKSVPELRESLKLFKNEAGFSGPQSMTLAVKGVFDQMERNATVTPIMLLQTLHNVFPQFAQTGEKGTYRQQDANECWVELMKMLQQKIPMIQNENSKSTYPSFIEQYFGGTFDCEMKCTEAENEEVTKSKENFLQLSCFINQEVKYMHSGLRLRLNEQITKRSPTLERDAIYIKQSLISRLPAYLTINFVRFQYKGKEGINAKVLKDIKFPLEFDAFDLCTPELQQKLIPMREKFKELEDKAAEEKQVKMKGEKVEEKKTRALPYSFEEDLGSNNSGFYTLQAVLTHQGRSSSSGHYVGWVKSKDQWYKFDDDYVTPVSSDDILRLSGGGDWPIAYILLYGSKICEVPIEEESSQMSID</sequence>
<dbReference type="PANTHER" id="PTHR43982">
    <property type="entry name" value="UBIQUITIN CARBOXYL-TERMINAL HYDROLASE"/>
    <property type="match status" value="1"/>
</dbReference>
<dbReference type="InterPro" id="IPR001394">
    <property type="entry name" value="Peptidase_C19_UCH"/>
</dbReference>
<protein>
    <recommendedName>
        <fullName evidence="7">Ubiquitin carboxyl-terminal hydrolase</fullName>
        <ecNumber evidence="7">3.4.19.12</ecNumber>
    </recommendedName>
</protein>
<dbReference type="CDD" id="cd16104">
    <property type="entry name" value="Ubl_USP14_like"/>
    <property type="match status" value="1"/>
</dbReference>
<evidence type="ECO:0000259" key="9">
    <source>
        <dbReference type="PROSITE" id="PS50235"/>
    </source>
</evidence>
<dbReference type="GO" id="GO:0016579">
    <property type="term" value="P:protein deubiquitination"/>
    <property type="evidence" value="ECO:0007669"/>
    <property type="project" value="InterPro"/>
</dbReference>
<dbReference type="GO" id="GO:0070628">
    <property type="term" value="F:proteasome binding"/>
    <property type="evidence" value="ECO:0007669"/>
    <property type="project" value="TreeGrafter"/>
</dbReference>
<dbReference type="Pfam" id="PF00240">
    <property type="entry name" value="ubiquitin"/>
    <property type="match status" value="1"/>
</dbReference>
<evidence type="ECO:0000256" key="3">
    <source>
        <dbReference type="ARBA" id="ARBA00022670"/>
    </source>
</evidence>
<keyword evidence="5 7" id="KW-0378">Hydrolase</keyword>
<dbReference type="InterPro" id="IPR028889">
    <property type="entry name" value="USP"/>
</dbReference>
<dbReference type="SUPFAM" id="SSF54236">
    <property type="entry name" value="Ubiquitin-like"/>
    <property type="match status" value="1"/>
</dbReference>
<comment type="caution">
    <text evidence="10">The sequence shown here is derived from an EMBL/GenBank/DDBJ whole genome shotgun (WGS) entry which is preliminary data.</text>
</comment>
<dbReference type="GO" id="GO:0043161">
    <property type="term" value="P:proteasome-mediated ubiquitin-dependent protein catabolic process"/>
    <property type="evidence" value="ECO:0007669"/>
    <property type="project" value="InterPro"/>
</dbReference>
<evidence type="ECO:0000256" key="1">
    <source>
        <dbReference type="ARBA" id="ARBA00000707"/>
    </source>
</evidence>
<evidence type="ECO:0000259" key="8">
    <source>
        <dbReference type="PROSITE" id="PS50053"/>
    </source>
</evidence>
<reference evidence="10" key="1">
    <citation type="submission" date="2021-03" db="EMBL/GenBank/DDBJ databases">
        <title>Chromosome level genome of the anhydrobiotic midge Polypedilum vanderplanki.</title>
        <authorList>
            <person name="Yoshida Y."/>
            <person name="Kikawada T."/>
            <person name="Gusev O."/>
        </authorList>
    </citation>
    <scope>NUCLEOTIDE SEQUENCE</scope>
    <source>
        <strain evidence="10">NIAS01</strain>
        <tissue evidence="10">Whole body or cell culture</tissue>
    </source>
</reference>
<dbReference type="InterPro" id="IPR018200">
    <property type="entry name" value="USP_CS"/>
</dbReference>
<keyword evidence="4 7" id="KW-0833">Ubl conjugation pathway</keyword>
<dbReference type="SUPFAM" id="SSF54001">
    <property type="entry name" value="Cysteine proteinases"/>
    <property type="match status" value="1"/>
</dbReference>
<evidence type="ECO:0000256" key="6">
    <source>
        <dbReference type="ARBA" id="ARBA00022807"/>
    </source>
</evidence>
<keyword evidence="11" id="KW-1185">Reference proteome</keyword>
<dbReference type="AlphaFoldDB" id="A0A9J6C2W5"/>
<dbReference type="GO" id="GO:0004843">
    <property type="term" value="F:cysteine-type deubiquitinase activity"/>
    <property type="evidence" value="ECO:0007669"/>
    <property type="project" value="UniProtKB-UniRule"/>
</dbReference>
<evidence type="ECO:0000256" key="4">
    <source>
        <dbReference type="ARBA" id="ARBA00022786"/>
    </source>
</evidence>
<name>A0A9J6C2W5_POLVA</name>
<organism evidence="10 11">
    <name type="scientific">Polypedilum vanderplanki</name>
    <name type="common">Sleeping chironomid midge</name>
    <dbReference type="NCBI Taxonomy" id="319348"/>
    <lineage>
        <taxon>Eukaryota</taxon>
        <taxon>Metazoa</taxon>
        <taxon>Ecdysozoa</taxon>
        <taxon>Arthropoda</taxon>
        <taxon>Hexapoda</taxon>
        <taxon>Insecta</taxon>
        <taxon>Pterygota</taxon>
        <taxon>Neoptera</taxon>
        <taxon>Endopterygota</taxon>
        <taxon>Diptera</taxon>
        <taxon>Nematocera</taxon>
        <taxon>Chironomoidea</taxon>
        <taxon>Chironomidae</taxon>
        <taxon>Chironominae</taxon>
        <taxon>Polypedilum</taxon>
        <taxon>Polypedilum</taxon>
    </lineage>
</organism>
<dbReference type="InterPro" id="IPR029071">
    <property type="entry name" value="Ubiquitin-like_domsf"/>
</dbReference>
<dbReference type="Gene3D" id="3.90.70.10">
    <property type="entry name" value="Cysteine proteinases"/>
    <property type="match status" value="1"/>
</dbReference>
<dbReference type="PANTHER" id="PTHR43982:SF1">
    <property type="entry name" value="UBIQUITIN CARBOXYL-TERMINAL HYDROLASE 14"/>
    <property type="match status" value="1"/>
</dbReference>
<dbReference type="FunFam" id="3.90.70.10:FF:000032">
    <property type="entry name" value="Ubiquitin carboxyl-terminal hydrolase 14"/>
    <property type="match status" value="1"/>
</dbReference>
<dbReference type="InterPro" id="IPR000626">
    <property type="entry name" value="Ubiquitin-like_dom"/>
</dbReference>
<dbReference type="Pfam" id="PF00443">
    <property type="entry name" value="UCH"/>
    <property type="match status" value="1"/>
</dbReference>
<dbReference type="EMBL" id="JADBJN010000002">
    <property type="protein sequence ID" value="KAG5676155.1"/>
    <property type="molecule type" value="Genomic_DNA"/>
</dbReference>
<dbReference type="PROSITE" id="PS00973">
    <property type="entry name" value="USP_2"/>
    <property type="match status" value="1"/>
</dbReference>
<proteinExistence type="inferred from homology"/>